<name>A0ABT9YTK0_9STRE</name>
<accession>A0ABT9YTK0</accession>
<dbReference type="InterPro" id="IPR000836">
    <property type="entry name" value="PRTase_dom"/>
</dbReference>
<evidence type="ECO:0000259" key="2">
    <source>
        <dbReference type="Pfam" id="PF00156"/>
    </source>
</evidence>
<sequence>MKCLLCQQPLQPKISFKNLIRLDSKQETLCQDCFKTFNQITAPYCPTCYKIDQADSCLDCQLWERQHLPVHHFSLYSYNDAMKHYFKTYKFTGDYLLRGIFAEEIRTALKPYEKEYQLIPVPISSQTFNTRGFNQVTGLLDAAGLAYSDLLRKEHTEKQSHKNRQQRLQGAQVFHVNEKSDLKQRVLIVDDIYTTGATIQTIKQLVLAKGAKEVISFSLAR</sequence>
<organism evidence="3 4">
    <name type="scientific">Streptococcus moroccensis</name>
    <dbReference type="NCBI Taxonomy" id="1451356"/>
    <lineage>
        <taxon>Bacteria</taxon>
        <taxon>Bacillati</taxon>
        <taxon>Bacillota</taxon>
        <taxon>Bacilli</taxon>
        <taxon>Lactobacillales</taxon>
        <taxon>Streptococcaceae</taxon>
        <taxon>Streptococcus</taxon>
    </lineage>
</organism>
<dbReference type="CDD" id="cd06223">
    <property type="entry name" value="PRTases_typeI"/>
    <property type="match status" value="1"/>
</dbReference>
<dbReference type="Pfam" id="PF00156">
    <property type="entry name" value="Pribosyltran"/>
    <property type="match status" value="1"/>
</dbReference>
<evidence type="ECO:0000313" key="3">
    <source>
        <dbReference type="EMBL" id="MDQ0223313.1"/>
    </source>
</evidence>
<dbReference type="RefSeq" id="WP_307122463.1">
    <property type="nucleotide sequence ID" value="NZ_JAUSTM010000023.1"/>
</dbReference>
<comment type="similarity">
    <text evidence="1">Belongs to the ComF/GntX family.</text>
</comment>
<feature type="domain" description="Phosphoribosyltransferase" evidence="2">
    <location>
        <begin position="146"/>
        <end position="219"/>
    </location>
</feature>
<comment type="caution">
    <text evidence="3">The sequence shown here is derived from an EMBL/GenBank/DDBJ whole genome shotgun (WGS) entry which is preliminary data.</text>
</comment>
<protein>
    <submittedName>
        <fullName evidence="3">Competence protein ComFC</fullName>
    </submittedName>
</protein>
<dbReference type="EMBL" id="JAUSTM010000023">
    <property type="protein sequence ID" value="MDQ0223313.1"/>
    <property type="molecule type" value="Genomic_DNA"/>
</dbReference>
<evidence type="ECO:0000256" key="1">
    <source>
        <dbReference type="ARBA" id="ARBA00008007"/>
    </source>
</evidence>
<proteinExistence type="inferred from homology"/>
<gene>
    <name evidence="3" type="ORF">J2S23_001888</name>
</gene>
<dbReference type="InterPro" id="IPR029057">
    <property type="entry name" value="PRTase-like"/>
</dbReference>
<dbReference type="Gene3D" id="3.40.50.2020">
    <property type="match status" value="1"/>
</dbReference>
<dbReference type="SUPFAM" id="SSF53271">
    <property type="entry name" value="PRTase-like"/>
    <property type="match status" value="1"/>
</dbReference>
<dbReference type="Proteomes" id="UP001223079">
    <property type="component" value="Unassembled WGS sequence"/>
</dbReference>
<dbReference type="PANTHER" id="PTHR47505">
    <property type="entry name" value="DNA UTILIZATION PROTEIN YHGH"/>
    <property type="match status" value="1"/>
</dbReference>
<dbReference type="InterPro" id="IPR051910">
    <property type="entry name" value="ComF/GntX_DNA_util-trans"/>
</dbReference>
<reference evidence="3 4" key="1">
    <citation type="submission" date="2023-07" db="EMBL/GenBank/DDBJ databases">
        <title>Genomic Encyclopedia of Type Strains, Phase IV (KMG-IV): sequencing the most valuable type-strain genomes for metagenomic binning, comparative biology and taxonomic classification.</title>
        <authorList>
            <person name="Goeker M."/>
        </authorList>
    </citation>
    <scope>NUCLEOTIDE SEQUENCE [LARGE SCALE GENOMIC DNA]</scope>
    <source>
        <strain evidence="3 4">DSM 105143</strain>
    </source>
</reference>
<dbReference type="PANTHER" id="PTHR47505:SF1">
    <property type="entry name" value="DNA UTILIZATION PROTEIN YHGH"/>
    <property type="match status" value="1"/>
</dbReference>
<evidence type="ECO:0000313" key="4">
    <source>
        <dbReference type="Proteomes" id="UP001223079"/>
    </source>
</evidence>
<keyword evidence="4" id="KW-1185">Reference proteome</keyword>